<evidence type="ECO:0000313" key="2">
    <source>
        <dbReference type="Proteomes" id="UP000245771"/>
    </source>
</evidence>
<sequence length="150" mass="16966">MSSSSSNSIPFDTESFVKLAIDVLHDFAKRQSNRLETEAEDSEAHNDAIDSLRDACHLLQPLVPSKDRDSISYIVREKNPSDEPQSYDEAFQVLIKLEDYQSEVYAVSEAVEHYRNSGKIQTDKAEAQLDFLQWLIGSASHGRNGSLFRK</sequence>
<name>A0A316VQY5_9BASI</name>
<dbReference type="GeneID" id="37020136"/>
<accession>A0A316VQY5</accession>
<proteinExistence type="predicted"/>
<dbReference type="RefSeq" id="XP_025358217.1">
    <property type="nucleotide sequence ID" value="XM_025498355.1"/>
</dbReference>
<dbReference type="EMBL" id="KZ819602">
    <property type="protein sequence ID" value="PWN37915.1"/>
    <property type="molecule type" value="Genomic_DNA"/>
</dbReference>
<dbReference type="InParanoid" id="A0A316VQY5"/>
<dbReference type="AlphaFoldDB" id="A0A316VQY5"/>
<dbReference type="Proteomes" id="UP000245771">
    <property type="component" value="Unassembled WGS sequence"/>
</dbReference>
<evidence type="ECO:0000313" key="1">
    <source>
        <dbReference type="EMBL" id="PWN37915.1"/>
    </source>
</evidence>
<gene>
    <name evidence="1" type="ORF">FA14DRAFT_159734</name>
</gene>
<keyword evidence="2" id="KW-1185">Reference proteome</keyword>
<organism evidence="1 2">
    <name type="scientific">Meira miltonrushii</name>
    <dbReference type="NCBI Taxonomy" id="1280837"/>
    <lineage>
        <taxon>Eukaryota</taxon>
        <taxon>Fungi</taxon>
        <taxon>Dikarya</taxon>
        <taxon>Basidiomycota</taxon>
        <taxon>Ustilaginomycotina</taxon>
        <taxon>Exobasidiomycetes</taxon>
        <taxon>Exobasidiales</taxon>
        <taxon>Brachybasidiaceae</taxon>
        <taxon>Meira</taxon>
    </lineage>
</organism>
<protein>
    <submittedName>
        <fullName evidence="1">Uncharacterized protein</fullName>
    </submittedName>
</protein>
<reference evidence="1 2" key="1">
    <citation type="journal article" date="2018" name="Mol. Biol. Evol.">
        <title>Broad Genomic Sampling Reveals a Smut Pathogenic Ancestry of the Fungal Clade Ustilaginomycotina.</title>
        <authorList>
            <person name="Kijpornyongpan T."/>
            <person name="Mondo S.J."/>
            <person name="Barry K."/>
            <person name="Sandor L."/>
            <person name="Lee J."/>
            <person name="Lipzen A."/>
            <person name="Pangilinan J."/>
            <person name="LaButti K."/>
            <person name="Hainaut M."/>
            <person name="Henrissat B."/>
            <person name="Grigoriev I.V."/>
            <person name="Spatafora J.W."/>
            <person name="Aime M.C."/>
        </authorList>
    </citation>
    <scope>NUCLEOTIDE SEQUENCE [LARGE SCALE GENOMIC DNA]</scope>
    <source>
        <strain evidence="1 2">MCA 3882</strain>
    </source>
</reference>